<comment type="caution">
    <text evidence="1">The sequence shown here is derived from an EMBL/GenBank/DDBJ whole genome shotgun (WGS) entry which is preliminary data.</text>
</comment>
<organism evidence="1 2">
    <name type="scientific">Seonamhaeicola marinus</name>
    <dbReference type="NCBI Taxonomy" id="1912246"/>
    <lineage>
        <taxon>Bacteria</taxon>
        <taxon>Pseudomonadati</taxon>
        <taxon>Bacteroidota</taxon>
        <taxon>Flavobacteriia</taxon>
        <taxon>Flavobacteriales</taxon>
        <taxon>Flavobacteriaceae</taxon>
    </lineage>
</organism>
<keyword evidence="2" id="KW-1185">Reference proteome</keyword>
<reference evidence="1 2" key="1">
    <citation type="submission" date="2019-08" db="EMBL/GenBank/DDBJ databases">
        <title>Seonamhaeicola sediminis sp. nov., isolated from marine sediment.</title>
        <authorList>
            <person name="Cao W.R."/>
        </authorList>
    </citation>
    <scope>NUCLEOTIDE SEQUENCE [LARGE SCALE GENOMIC DNA]</scope>
    <source>
        <strain evidence="1 2">B011</strain>
    </source>
</reference>
<evidence type="ECO:0000313" key="1">
    <source>
        <dbReference type="EMBL" id="TYA71400.1"/>
    </source>
</evidence>
<proteinExistence type="predicted"/>
<dbReference type="EMBL" id="VSDQ01000718">
    <property type="protein sequence ID" value="TYA71400.1"/>
    <property type="molecule type" value="Genomic_DNA"/>
</dbReference>
<dbReference type="OrthoDB" id="1452506at2"/>
<name>A0A5D0HKA9_9FLAO</name>
<protein>
    <submittedName>
        <fullName evidence="1">Uncharacterized protein</fullName>
    </submittedName>
</protein>
<accession>A0A5D0HKA9</accession>
<evidence type="ECO:0000313" key="2">
    <source>
        <dbReference type="Proteomes" id="UP000323930"/>
    </source>
</evidence>
<gene>
    <name evidence="1" type="ORF">FUA24_17605</name>
</gene>
<dbReference type="Proteomes" id="UP000323930">
    <property type="component" value="Unassembled WGS sequence"/>
</dbReference>
<sequence>MLNKEKLECLSELVDTSCISSEEFVECLDKGIEMLFYIEENTFDRKEIQNVVFAIRSVIKALKKN</sequence>
<dbReference type="AlphaFoldDB" id="A0A5D0HKA9"/>
<dbReference type="RefSeq" id="WP_148544386.1">
    <property type="nucleotide sequence ID" value="NZ_VSDQ01000718.1"/>
</dbReference>